<evidence type="ECO:0000256" key="2">
    <source>
        <dbReference type="ARBA" id="ARBA00003455"/>
    </source>
</evidence>
<keyword evidence="12" id="KW-1185">Reference proteome</keyword>
<dbReference type="InterPro" id="IPR029063">
    <property type="entry name" value="SAM-dependent_MTases_sf"/>
</dbReference>
<feature type="binding site" evidence="10">
    <location>
        <position position="56"/>
    </location>
    <ligand>
        <name>S-adenosyl-L-methionine</name>
        <dbReference type="ChEBI" id="CHEBI:59789"/>
    </ligand>
</feature>
<dbReference type="EC" id="2.1.1.233" evidence="4 9"/>
<dbReference type="GO" id="GO:0009966">
    <property type="term" value="P:regulation of signal transduction"/>
    <property type="evidence" value="ECO:0007669"/>
    <property type="project" value="UniProtKB-ARBA"/>
</dbReference>
<evidence type="ECO:0000313" key="11">
    <source>
        <dbReference type="Ensembl" id="ENSEBUP00000008766.1"/>
    </source>
</evidence>
<dbReference type="SUPFAM" id="SSF53335">
    <property type="entry name" value="S-adenosyl-L-methionine-dependent methyltransferases"/>
    <property type="match status" value="1"/>
</dbReference>
<evidence type="ECO:0000256" key="3">
    <source>
        <dbReference type="ARBA" id="ARBA00010703"/>
    </source>
</evidence>
<evidence type="ECO:0000256" key="6">
    <source>
        <dbReference type="ARBA" id="ARBA00022603"/>
    </source>
</evidence>
<dbReference type="GO" id="GO:0032259">
    <property type="term" value="P:methylation"/>
    <property type="evidence" value="ECO:0007669"/>
    <property type="project" value="UniProtKB-KW"/>
</dbReference>
<keyword evidence="8 9" id="KW-0949">S-adenosyl-L-methionine</keyword>
<dbReference type="Pfam" id="PF04072">
    <property type="entry name" value="LCM"/>
    <property type="match status" value="1"/>
</dbReference>
<organism evidence="11 12">
    <name type="scientific">Eptatretus burgeri</name>
    <name type="common">Inshore hagfish</name>
    <dbReference type="NCBI Taxonomy" id="7764"/>
    <lineage>
        <taxon>Eukaryota</taxon>
        <taxon>Metazoa</taxon>
        <taxon>Chordata</taxon>
        <taxon>Craniata</taxon>
        <taxon>Vertebrata</taxon>
        <taxon>Cyclostomata</taxon>
        <taxon>Myxini</taxon>
        <taxon>Myxiniformes</taxon>
        <taxon>Myxinidae</taxon>
        <taxon>Eptatretinae</taxon>
        <taxon>Eptatretus</taxon>
    </lineage>
</organism>
<dbReference type="GO" id="GO:0005829">
    <property type="term" value="C:cytosol"/>
    <property type="evidence" value="ECO:0007669"/>
    <property type="project" value="TreeGrafter"/>
</dbReference>
<reference evidence="11" key="1">
    <citation type="submission" date="2025-08" db="UniProtKB">
        <authorList>
            <consortium name="Ensembl"/>
        </authorList>
    </citation>
    <scope>IDENTIFICATION</scope>
</reference>
<dbReference type="GeneTree" id="ENSGT00940000156372"/>
<keyword evidence="6 9" id="KW-0489">Methyltransferase</keyword>
<proteinExistence type="inferred from homology"/>
<dbReference type="OMA" id="IIYEPIR"/>
<evidence type="ECO:0000256" key="4">
    <source>
        <dbReference type="ARBA" id="ARBA00012834"/>
    </source>
</evidence>
<evidence type="ECO:0000256" key="8">
    <source>
        <dbReference type="ARBA" id="ARBA00022691"/>
    </source>
</evidence>
<dbReference type="PANTHER" id="PTHR13600:SF33">
    <property type="entry name" value="LEUCINE CARBOXYL METHYLTRANSFERASE 1"/>
    <property type="match status" value="1"/>
</dbReference>
<protein>
    <recommendedName>
        <fullName evidence="5 9">Leucine carboxyl methyltransferase 1</fullName>
        <ecNumber evidence="4 9">2.1.1.233</ecNumber>
    </recommendedName>
</protein>
<sequence>MADVADEAVRATCNDASMCKWYAVQQGYWTDPYICLLVQQRAERKTPEINRGYYARVQGMWELLTAFLHKAGTECQVLGLGAGFDTTFWRLKDQNLLPRKYFEIDFPTITARKLSIIRSKQQLCKPLIEAHSSGNLSLADRTDLDTDRYALIGADLREPAIVEEKLRRCGLNPELPTVLLSECVLVYMTPSQSSQLLRWAADTFQTALFLSYEQVNLGDRFGQVMIENLRQRNCVLAGALVCHSFKTQVKRYLDSNWPHANALDMRDVYRSLPRDDVKRIEALEFLDEVELLQQLLQHYCISWAWKDQAGIGLDSVNFDGRKPDFL</sequence>
<dbReference type="InterPro" id="IPR007213">
    <property type="entry name" value="Ppm1/Ppm2/Tcmp"/>
</dbReference>
<comment type="function">
    <text evidence="2 9">Methylates the carboxyl group of the C-terminal leucine residue of protein phosphatase 2A catalytic subunits to form alpha-leucine ester residues.</text>
</comment>
<dbReference type="GO" id="GO:0018423">
    <property type="term" value="F:protein C-terminal leucine carboxyl O-methyltransferase activity"/>
    <property type="evidence" value="ECO:0007669"/>
    <property type="project" value="UniProtKB-EC"/>
</dbReference>
<evidence type="ECO:0000256" key="1">
    <source>
        <dbReference type="ARBA" id="ARBA00000724"/>
    </source>
</evidence>
<keyword evidence="7 9" id="KW-0808">Transferase</keyword>
<dbReference type="AlphaFoldDB" id="A0A8C4WR54"/>
<feature type="binding site" evidence="10">
    <location>
        <position position="81"/>
    </location>
    <ligand>
        <name>S-adenosyl-L-methionine</name>
        <dbReference type="ChEBI" id="CHEBI:59789"/>
    </ligand>
</feature>
<reference evidence="11" key="2">
    <citation type="submission" date="2025-09" db="UniProtKB">
        <authorList>
            <consortium name="Ensembl"/>
        </authorList>
    </citation>
    <scope>IDENTIFICATION</scope>
</reference>
<evidence type="ECO:0000313" key="12">
    <source>
        <dbReference type="Proteomes" id="UP000694388"/>
    </source>
</evidence>
<feature type="binding site" evidence="10">
    <location>
        <begin position="155"/>
        <end position="156"/>
    </location>
    <ligand>
        <name>S-adenosyl-L-methionine</name>
        <dbReference type="ChEBI" id="CHEBI:59789"/>
    </ligand>
</feature>
<dbReference type="FunFam" id="3.40.50.150:FF:000092">
    <property type="entry name" value="Leucine carboxyl methyltransferase 1"/>
    <property type="match status" value="1"/>
</dbReference>
<dbReference type="PANTHER" id="PTHR13600">
    <property type="entry name" value="LEUCINE CARBOXYL METHYLTRANSFERASE"/>
    <property type="match status" value="1"/>
</dbReference>
<dbReference type="Proteomes" id="UP000694388">
    <property type="component" value="Unplaced"/>
</dbReference>
<comment type="similarity">
    <text evidence="3 9">Belongs to the methyltransferase superfamily. LCMT family.</text>
</comment>
<accession>A0A8C4WR54</accession>
<name>A0A8C4WR54_EPTBU</name>
<dbReference type="Gene3D" id="3.40.50.150">
    <property type="entry name" value="Vaccinia Virus protein VP39"/>
    <property type="match status" value="1"/>
</dbReference>
<dbReference type="PIRSF" id="PIRSF016305">
    <property type="entry name" value="LCM_mtfrase"/>
    <property type="match status" value="1"/>
</dbReference>
<dbReference type="InterPro" id="IPR016651">
    <property type="entry name" value="LCMT1"/>
</dbReference>
<evidence type="ECO:0000256" key="9">
    <source>
        <dbReference type="PIRNR" id="PIRNR016305"/>
    </source>
</evidence>
<evidence type="ECO:0000256" key="7">
    <source>
        <dbReference type="ARBA" id="ARBA00022679"/>
    </source>
</evidence>
<evidence type="ECO:0000256" key="10">
    <source>
        <dbReference type="PIRSR" id="PIRSR016305-1"/>
    </source>
</evidence>
<dbReference type="Ensembl" id="ENSEBUT00000009277.1">
    <property type="protein sequence ID" value="ENSEBUP00000008766.1"/>
    <property type="gene ID" value="ENSEBUG00000005665.1"/>
</dbReference>
<evidence type="ECO:0000256" key="5">
    <source>
        <dbReference type="ARBA" id="ARBA00017497"/>
    </source>
</evidence>
<comment type="catalytic activity">
    <reaction evidence="1 9">
        <text>[phosphatase 2A protein]-C-terminal L-leucine + S-adenosyl-L-methionine = [phosphatase 2A protein]-C-terminal L-leucine methyl ester + S-adenosyl-L-homocysteine</text>
        <dbReference type="Rhea" id="RHEA:48544"/>
        <dbReference type="Rhea" id="RHEA-COMP:12134"/>
        <dbReference type="Rhea" id="RHEA-COMP:12135"/>
        <dbReference type="ChEBI" id="CHEBI:57856"/>
        <dbReference type="ChEBI" id="CHEBI:59789"/>
        <dbReference type="ChEBI" id="CHEBI:90516"/>
        <dbReference type="ChEBI" id="CHEBI:90517"/>
        <dbReference type="EC" id="2.1.1.233"/>
    </reaction>
</comment>
<feature type="binding site" evidence="10">
    <location>
        <position position="182"/>
    </location>
    <ligand>
        <name>S-adenosyl-L-methionine</name>
        <dbReference type="ChEBI" id="CHEBI:59789"/>
    </ligand>
</feature>